<reference evidence="5" key="1">
    <citation type="submission" date="2014-07" db="EMBL/GenBank/DDBJ databases">
        <title>Genome sequencing of plant-pathogenic Streptomyces species.</title>
        <authorList>
            <person name="Harrison J."/>
            <person name="Sapp M."/>
            <person name="Thwaites R."/>
            <person name="Studholme D.J."/>
        </authorList>
    </citation>
    <scope>NUCLEOTIDE SEQUENCE [LARGE SCALE GENOMIC DNA]</scope>
    <source>
        <strain evidence="5">NCPPB 4445</strain>
    </source>
</reference>
<dbReference type="PANTHER" id="PTHR11851">
    <property type="entry name" value="METALLOPROTEASE"/>
    <property type="match status" value="1"/>
</dbReference>
<evidence type="ECO:0000259" key="2">
    <source>
        <dbReference type="Pfam" id="PF00675"/>
    </source>
</evidence>
<sequence>MLAAGETPSTTAERIRPQVVSLLDPNLETTSVCLSVGYGARLDPQDRCGVAHLLEHLLFSLPKAGRPSFAEWVERRGGTTNAETGLETMLFHAQVAAEDARETTAMMLDAVLDPVFDEQVFDLEREVVVKEMVTAAADPADLVQDVVFEKLFPGHPIGRPIGGRIDELRALTSADVEEEYRTRFLTGPMALVVVGPRPVDGIDDLLAAFPDPGTGSPFTPSLPLPAPDLTPPSAPGPDFAWTCFAGRSPALDGAAKEAYTVLSMLLGSSPSSLLYRKLRVEEALSYAFESWSRFYTEAGVWRLLVGVEPEAVGRLVEIVDGLLADLAEGRVPDEEFAVARRKAEMRLVTQGETPIERARLTALGIRGGTAGWSLDQARAALRAVTPAQVAHAAATLRGDLAVAVRPEAA</sequence>
<dbReference type="RefSeq" id="WP_050374636.1">
    <property type="nucleotide sequence ID" value="NZ_KQ257834.1"/>
</dbReference>
<dbReference type="InterPro" id="IPR050361">
    <property type="entry name" value="MPP/UQCRC_Complex"/>
</dbReference>
<dbReference type="GO" id="GO:0046872">
    <property type="term" value="F:metal ion binding"/>
    <property type="evidence" value="ECO:0007669"/>
    <property type="project" value="InterPro"/>
</dbReference>
<evidence type="ECO:0000313" key="4">
    <source>
        <dbReference type="EMBL" id="KND25990.1"/>
    </source>
</evidence>
<feature type="domain" description="Peptidase M16 C-terminal" evidence="3">
    <location>
        <begin position="171"/>
        <end position="341"/>
    </location>
</feature>
<protein>
    <recommendedName>
        <fullName evidence="6">Protease 3</fullName>
    </recommendedName>
</protein>
<gene>
    <name evidence="4" type="ORF">IQ63_37725</name>
</gene>
<evidence type="ECO:0000256" key="1">
    <source>
        <dbReference type="ARBA" id="ARBA00007261"/>
    </source>
</evidence>
<dbReference type="InterPro" id="IPR011249">
    <property type="entry name" value="Metalloenz_LuxS/M16"/>
</dbReference>
<accession>A0A0L0JKS9</accession>
<evidence type="ECO:0000313" key="5">
    <source>
        <dbReference type="Proteomes" id="UP000037151"/>
    </source>
</evidence>
<dbReference type="Pfam" id="PF00675">
    <property type="entry name" value="Peptidase_M16"/>
    <property type="match status" value="1"/>
</dbReference>
<dbReference type="Proteomes" id="UP000037151">
    <property type="component" value="Unassembled WGS sequence"/>
</dbReference>
<evidence type="ECO:0008006" key="6">
    <source>
        <dbReference type="Google" id="ProtNLM"/>
    </source>
</evidence>
<dbReference type="SUPFAM" id="SSF63411">
    <property type="entry name" value="LuxS/MPP-like metallohydrolase"/>
    <property type="match status" value="2"/>
</dbReference>
<dbReference type="PATRIC" id="fig|42234.21.peg.7764"/>
<dbReference type="InterPro" id="IPR007863">
    <property type="entry name" value="Peptidase_M16_C"/>
</dbReference>
<proteinExistence type="inferred from homology"/>
<dbReference type="InterPro" id="IPR011765">
    <property type="entry name" value="Pept_M16_N"/>
</dbReference>
<dbReference type="OrthoDB" id="3525364at2"/>
<dbReference type="Pfam" id="PF05193">
    <property type="entry name" value="Peptidase_M16_C"/>
    <property type="match status" value="1"/>
</dbReference>
<comment type="caution">
    <text evidence="4">The sequence shown here is derived from an EMBL/GenBank/DDBJ whole genome shotgun (WGS) entry which is preliminary data.</text>
</comment>
<dbReference type="PANTHER" id="PTHR11851:SF49">
    <property type="entry name" value="MITOCHONDRIAL-PROCESSING PEPTIDASE SUBUNIT ALPHA"/>
    <property type="match status" value="1"/>
</dbReference>
<name>A0A0L0JKS9_9ACTN</name>
<dbReference type="EMBL" id="JPPY01000214">
    <property type="protein sequence ID" value="KND25990.1"/>
    <property type="molecule type" value="Genomic_DNA"/>
</dbReference>
<comment type="similarity">
    <text evidence="1">Belongs to the peptidase M16 family.</text>
</comment>
<dbReference type="AlphaFoldDB" id="A0A0L0JKS9"/>
<dbReference type="Gene3D" id="3.30.830.10">
    <property type="entry name" value="Metalloenzyme, LuxS/M16 peptidase-like"/>
    <property type="match status" value="2"/>
</dbReference>
<feature type="domain" description="Peptidase M16 N-terminal" evidence="2">
    <location>
        <begin position="19"/>
        <end position="161"/>
    </location>
</feature>
<organism evidence="4 5">
    <name type="scientific">Streptomyces acidiscabies</name>
    <dbReference type="NCBI Taxonomy" id="42234"/>
    <lineage>
        <taxon>Bacteria</taxon>
        <taxon>Bacillati</taxon>
        <taxon>Actinomycetota</taxon>
        <taxon>Actinomycetes</taxon>
        <taxon>Kitasatosporales</taxon>
        <taxon>Streptomycetaceae</taxon>
        <taxon>Streptomyces</taxon>
    </lineage>
</organism>
<evidence type="ECO:0000259" key="3">
    <source>
        <dbReference type="Pfam" id="PF05193"/>
    </source>
</evidence>